<protein>
    <submittedName>
        <fullName evidence="1">Uncharacterized protein</fullName>
    </submittedName>
</protein>
<dbReference type="Proteomes" id="UP001232148">
    <property type="component" value="Unassembled WGS sequence"/>
</dbReference>
<dbReference type="AlphaFoldDB" id="A0AAD9HLF7"/>
<name>A0AAD9HLF7_9PEZI</name>
<keyword evidence="2" id="KW-1185">Reference proteome</keyword>
<evidence type="ECO:0000313" key="1">
    <source>
        <dbReference type="EMBL" id="KAK2030187.1"/>
    </source>
</evidence>
<organism evidence="1 2">
    <name type="scientific">Colletotrichum zoysiae</name>
    <dbReference type="NCBI Taxonomy" id="1216348"/>
    <lineage>
        <taxon>Eukaryota</taxon>
        <taxon>Fungi</taxon>
        <taxon>Dikarya</taxon>
        <taxon>Ascomycota</taxon>
        <taxon>Pezizomycotina</taxon>
        <taxon>Sordariomycetes</taxon>
        <taxon>Hypocreomycetidae</taxon>
        <taxon>Glomerellales</taxon>
        <taxon>Glomerellaceae</taxon>
        <taxon>Colletotrichum</taxon>
        <taxon>Colletotrichum graminicola species complex</taxon>
    </lineage>
</organism>
<sequence length="98" mass="11420">MAKLVVVVVVVVIARSWKWPWPWFSQAIMLLSVNTYYVRLSHCWRRWRATKPIPSCFCISPAAHSLCSDRLLWHPGTVLDSTLVNQANQVRRSAWQGW</sequence>
<accession>A0AAD9HLF7</accession>
<gene>
    <name evidence="1" type="ORF">LX32DRAFT_638384</name>
</gene>
<proteinExistence type="predicted"/>
<dbReference type="EMBL" id="MU842854">
    <property type="protein sequence ID" value="KAK2030187.1"/>
    <property type="molecule type" value="Genomic_DNA"/>
</dbReference>
<evidence type="ECO:0000313" key="2">
    <source>
        <dbReference type="Proteomes" id="UP001232148"/>
    </source>
</evidence>
<comment type="caution">
    <text evidence="1">The sequence shown here is derived from an EMBL/GenBank/DDBJ whole genome shotgun (WGS) entry which is preliminary data.</text>
</comment>
<reference evidence="1" key="1">
    <citation type="submission" date="2021-06" db="EMBL/GenBank/DDBJ databases">
        <title>Comparative genomics, transcriptomics and evolutionary studies reveal genomic signatures of adaptation to plant cell wall in hemibiotrophic fungi.</title>
        <authorList>
            <consortium name="DOE Joint Genome Institute"/>
            <person name="Baroncelli R."/>
            <person name="Diaz J.F."/>
            <person name="Benocci T."/>
            <person name="Peng M."/>
            <person name="Battaglia E."/>
            <person name="Haridas S."/>
            <person name="Andreopoulos W."/>
            <person name="Labutti K."/>
            <person name="Pangilinan J."/>
            <person name="Floch G.L."/>
            <person name="Makela M.R."/>
            <person name="Henrissat B."/>
            <person name="Grigoriev I.V."/>
            <person name="Crouch J.A."/>
            <person name="De Vries R.P."/>
            <person name="Sukno S.A."/>
            <person name="Thon M.R."/>
        </authorList>
    </citation>
    <scope>NUCLEOTIDE SEQUENCE</scope>
    <source>
        <strain evidence="1">MAFF235873</strain>
    </source>
</reference>